<keyword evidence="6" id="KW-0969">Cilium</keyword>
<accession>A0A974D1R3</accession>
<evidence type="ECO:0000256" key="4">
    <source>
        <dbReference type="ARBA" id="ARBA00022741"/>
    </source>
</evidence>
<dbReference type="GO" id="GO:0003341">
    <property type="term" value="P:cilium movement"/>
    <property type="evidence" value="ECO:0007669"/>
    <property type="project" value="TreeGrafter"/>
</dbReference>
<dbReference type="GO" id="GO:0005524">
    <property type="term" value="F:ATP binding"/>
    <property type="evidence" value="ECO:0007669"/>
    <property type="project" value="UniProtKB-UniRule"/>
</dbReference>
<reference evidence="12" key="1">
    <citation type="journal article" date="2016" name="Nature">
        <title>Genome evolution in the allotetraploid frog Xenopus laevis.</title>
        <authorList>
            <person name="Session A.M."/>
            <person name="Uno Y."/>
            <person name="Kwon T."/>
            <person name="Chapman J.A."/>
            <person name="Toyoda A."/>
            <person name="Takahashi S."/>
            <person name="Fukui A."/>
            <person name="Hikosaka A."/>
            <person name="Suzuki A."/>
            <person name="Kondo M."/>
            <person name="van Heeringen S.J."/>
            <person name="Quigley I."/>
            <person name="Heinz S."/>
            <person name="Ogino H."/>
            <person name="Ochi H."/>
            <person name="Hellsten U."/>
            <person name="Lyons J.B."/>
            <person name="Simakov O."/>
            <person name="Putnam N."/>
            <person name="Stites J."/>
            <person name="Kuroki Y."/>
            <person name="Tanaka T."/>
            <person name="Michiue T."/>
            <person name="Watanabe M."/>
            <person name="Bogdanovic O."/>
            <person name="Lister R."/>
            <person name="Georgiou G."/>
            <person name="Paranjpe S.S."/>
            <person name="van Kruijsbergen I."/>
            <person name="Shu S."/>
            <person name="Carlson J."/>
            <person name="Kinoshita T."/>
            <person name="Ohta Y."/>
            <person name="Mawaribuchi S."/>
            <person name="Jenkins J."/>
            <person name="Grimwood J."/>
            <person name="Schmutz J."/>
            <person name="Mitros T."/>
            <person name="Mozaffari S.V."/>
            <person name="Suzuki Y."/>
            <person name="Haramoto Y."/>
            <person name="Yamamoto T.S."/>
            <person name="Takagi C."/>
            <person name="Heald R."/>
            <person name="Miller K."/>
            <person name="Haudenschild C."/>
            <person name="Kitzman J."/>
            <person name="Nakayama T."/>
            <person name="Izutsu Y."/>
            <person name="Robert J."/>
            <person name="Fortriede J."/>
            <person name="Burns K."/>
            <person name="Lotay V."/>
            <person name="Karimi K."/>
            <person name="Yasuoka Y."/>
            <person name="Dichmann D.S."/>
            <person name="Flajnik M.F."/>
            <person name="Houston D.W."/>
            <person name="Shendure J."/>
            <person name="DuPasquier L."/>
            <person name="Vize P.D."/>
            <person name="Zorn A.M."/>
            <person name="Ito M."/>
            <person name="Marcotte E.M."/>
            <person name="Wallingford J.B."/>
            <person name="Ito Y."/>
            <person name="Asashima M."/>
            <person name="Ueno N."/>
            <person name="Matsuda Y."/>
            <person name="Veenstra G.J."/>
            <person name="Fujiyama A."/>
            <person name="Harland R.M."/>
            <person name="Taira M."/>
            <person name="Rokhsar D.S."/>
        </authorList>
    </citation>
    <scope>NUCLEOTIDE SEQUENCE [LARGE SCALE GENOMIC DNA]</scope>
    <source>
        <strain evidence="12">J</strain>
    </source>
</reference>
<protein>
    <recommendedName>
        <fullName evidence="10">ATP-grasp domain-containing protein</fullName>
    </recommendedName>
</protein>
<evidence type="ECO:0000256" key="9">
    <source>
        <dbReference type="PROSITE-ProRule" id="PRU00409"/>
    </source>
</evidence>
<feature type="domain" description="ATP-grasp" evidence="10">
    <location>
        <begin position="464"/>
        <end position="508"/>
    </location>
</feature>
<dbReference type="GO" id="GO:0060271">
    <property type="term" value="P:cilium assembly"/>
    <property type="evidence" value="ECO:0007669"/>
    <property type="project" value="TreeGrafter"/>
</dbReference>
<evidence type="ECO:0000256" key="6">
    <source>
        <dbReference type="ARBA" id="ARBA00022846"/>
    </source>
</evidence>
<dbReference type="SUPFAM" id="SSF56059">
    <property type="entry name" value="Glutathione synthetase ATP-binding domain-like"/>
    <property type="match status" value="1"/>
</dbReference>
<evidence type="ECO:0000256" key="7">
    <source>
        <dbReference type="ARBA" id="ARBA00023212"/>
    </source>
</evidence>
<dbReference type="PROSITE" id="PS51221">
    <property type="entry name" value="TTL"/>
    <property type="match status" value="1"/>
</dbReference>
<dbReference type="Gene3D" id="3.30.470.20">
    <property type="entry name" value="ATP-grasp fold, B domain"/>
    <property type="match status" value="1"/>
</dbReference>
<dbReference type="EMBL" id="CM004473">
    <property type="protein sequence ID" value="OCT82661.1"/>
    <property type="molecule type" value="Genomic_DNA"/>
</dbReference>
<dbReference type="Pfam" id="PF03133">
    <property type="entry name" value="TTL"/>
    <property type="match status" value="1"/>
</dbReference>
<keyword evidence="4 9" id="KW-0547">Nucleotide-binding</keyword>
<evidence type="ECO:0000259" key="10">
    <source>
        <dbReference type="PROSITE" id="PS50975"/>
    </source>
</evidence>
<evidence type="ECO:0000256" key="5">
    <source>
        <dbReference type="ARBA" id="ARBA00022840"/>
    </source>
</evidence>
<comment type="subcellular location">
    <subcellularLocation>
        <location evidence="1">Cytoplasm</location>
        <location evidence="1">Cytoskeleton</location>
        <location evidence="1">Flagellum axoneme</location>
    </subcellularLocation>
</comment>
<organism evidence="11 12">
    <name type="scientific">Xenopus laevis</name>
    <name type="common">African clawed frog</name>
    <dbReference type="NCBI Taxonomy" id="8355"/>
    <lineage>
        <taxon>Eukaryota</taxon>
        <taxon>Metazoa</taxon>
        <taxon>Chordata</taxon>
        <taxon>Craniata</taxon>
        <taxon>Vertebrata</taxon>
        <taxon>Euteleostomi</taxon>
        <taxon>Amphibia</taxon>
        <taxon>Batrachia</taxon>
        <taxon>Anura</taxon>
        <taxon>Pipoidea</taxon>
        <taxon>Pipidae</taxon>
        <taxon>Xenopodinae</taxon>
        <taxon>Xenopus</taxon>
        <taxon>Xenopus</taxon>
    </lineage>
</organism>
<dbReference type="GO" id="GO:0015630">
    <property type="term" value="C:microtubule cytoskeleton"/>
    <property type="evidence" value="ECO:0007669"/>
    <property type="project" value="TreeGrafter"/>
</dbReference>
<dbReference type="GO" id="GO:0070736">
    <property type="term" value="F:protein-glycine ligase activity, initiating"/>
    <property type="evidence" value="ECO:0007669"/>
    <property type="project" value="TreeGrafter"/>
</dbReference>
<dbReference type="GO" id="GO:0005930">
    <property type="term" value="C:axoneme"/>
    <property type="evidence" value="ECO:0007669"/>
    <property type="project" value="TreeGrafter"/>
</dbReference>
<evidence type="ECO:0000256" key="8">
    <source>
        <dbReference type="ARBA" id="ARBA00048944"/>
    </source>
</evidence>
<evidence type="ECO:0000313" key="12">
    <source>
        <dbReference type="Proteomes" id="UP000694892"/>
    </source>
</evidence>
<dbReference type="GO" id="GO:0046872">
    <property type="term" value="F:metal ion binding"/>
    <property type="evidence" value="ECO:0007669"/>
    <property type="project" value="InterPro"/>
</dbReference>
<dbReference type="InterPro" id="IPR011761">
    <property type="entry name" value="ATP-grasp"/>
</dbReference>
<gene>
    <name evidence="11" type="ORF">XELAEV_18025191mg</name>
</gene>
<dbReference type="OMA" id="CMIGAEH"/>
<proteinExistence type="predicted"/>
<keyword evidence="6" id="KW-0966">Cell projection</keyword>
<evidence type="ECO:0000256" key="1">
    <source>
        <dbReference type="ARBA" id="ARBA00004611"/>
    </source>
</evidence>
<dbReference type="PANTHER" id="PTHR45870:SF5">
    <property type="entry name" value="TUBULIN MONOGLYCYLASE TTLL3"/>
    <property type="match status" value="1"/>
</dbReference>
<comment type="catalytic activity">
    <reaction evidence="8">
        <text>L-glutamyl-[protein] + glycine + ATP = glycyl-L-glutamyl-[protein] + ADP + phosphate + H(+)</text>
        <dbReference type="Rhea" id="RHEA:67180"/>
        <dbReference type="Rhea" id="RHEA-COMP:10208"/>
        <dbReference type="Rhea" id="RHEA-COMP:17207"/>
        <dbReference type="ChEBI" id="CHEBI:15378"/>
        <dbReference type="ChEBI" id="CHEBI:29973"/>
        <dbReference type="ChEBI" id="CHEBI:30616"/>
        <dbReference type="ChEBI" id="CHEBI:43474"/>
        <dbReference type="ChEBI" id="CHEBI:57305"/>
        <dbReference type="ChEBI" id="CHEBI:167890"/>
        <dbReference type="ChEBI" id="CHEBI:456216"/>
    </reaction>
    <physiologicalReaction direction="left-to-right" evidence="8">
        <dbReference type="Rhea" id="RHEA:67181"/>
    </physiologicalReaction>
</comment>
<dbReference type="AlphaFoldDB" id="A0A974D1R3"/>
<sequence length="545" mass="63512">MKRGLQAVLFSERKIFFKAKAEKAIELKKIFWMESPEPVITEGLNRRGWVQKLSITLDYKKTVLFDPDIPYNNRLCLSYNVKPTLLWLSFGIDASLLEEYQIINYINRADFISKVGLYISLKQLWWLNGVDSDTFFPRCYCLSNNDEMTRFIGDFKLTAACGILKCVVRRHTKPLEGEDAYFSKREADTHGGYSLSVARRKRIVPACIILEALEICKTSLGRVKREDTGNESDEMTVDWNKFHSYYYQIVHDGADIENSAVYVDECSQVLHKIQMIAPQFLIDGERNIWILKPGFSSRGRGITCMNRLEEIVKFVEMENNPTNPAHWIIQKYIERPLLIYGTKVDMRQFFLVSDWNPLTIWFYKQNYLRFSTQPFTLESLDNSIHLCNRSIQKYLKNCPTRHPDLPENNIWSNTSLQEYLCMIGAEHAWEDVMVPGMKKALIHTMRASQNNIKYRKNSFDFYGADFMFDEDFHPWLIEINFRPDTTSPTAVTGGIFRDLLEDTLRVIIDRKNSPDCDTGEFELIFKKVNLNQAKKCSDVDNGNML</sequence>
<evidence type="ECO:0000313" key="11">
    <source>
        <dbReference type="EMBL" id="OCT82661.1"/>
    </source>
</evidence>
<dbReference type="InterPro" id="IPR004344">
    <property type="entry name" value="TTL/TTLL_fam"/>
</dbReference>
<keyword evidence="7" id="KW-0206">Cytoskeleton</keyword>
<evidence type="ECO:0000256" key="3">
    <source>
        <dbReference type="ARBA" id="ARBA00022598"/>
    </source>
</evidence>
<keyword evidence="6" id="KW-0282">Flagellum</keyword>
<keyword evidence="3" id="KW-0436">Ligase</keyword>
<keyword evidence="5 9" id="KW-0067">ATP-binding</keyword>
<name>A0A974D1R3_XENLA</name>
<evidence type="ECO:0000256" key="2">
    <source>
        <dbReference type="ARBA" id="ARBA00022490"/>
    </source>
</evidence>
<dbReference type="InterPro" id="IPR051437">
    <property type="entry name" value="TTLL_monoglycylase"/>
</dbReference>
<dbReference type="PROSITE" id="PS50975">
    <property type="entry name" value="ATP_GRASP"/>
    <property type="match status" value="1"/>
</dbReference>
<dbReference type="FunFam" id="3.30.470.20:FF:000032">
    <property type="entry name" value="tubulin monoglycylase TTLL3 isoform X2"/>
    <property type="match status" value="1"/>
</dbReference>
<keyword evidence="2" id="KW-0963">Cytoplasm</keyword>
<dbReference type="Proteomes" id="UP000694892">
    <property type="component" value="Chromosome 4S"/>
</dbReference>
<dbReference type="PANTHER" id="PTHR45870">
    <property type="entry name" value="TUBULIN MONOGLYCYLASE TTLL3"/>
    <property type="match status" value="1"/>
</dbReference>